<dbReference type="RefSeq" id="WP_283431397.1">
    <property type="nucleotide sequence ID" value="NZ_FXUG01000002.1"/>
</dbReference>
<organism evidence="2 3">
    <name type="scientific">Neorhodopirellula lusitana</name>
    <dbReference type="NCBI Taxonomy" id="445327"/>
    <lineage>
        <taxon>Bacteria</taxon>
        <taxon>Pseudomonadati</taxon>
        <taxon>Planctomycetota</taxon>
        <taxon>Planctomycetia</taxon>
        <taxon>Pirellulales</taxon>
        <taxon>Pirellulaceae</taxon>
        <taxon>Neorhodopirellula</taxon>
    </lineage>
</organism>
<dbReference type="EMBL" id="FXUG01000002">
    <property type="protein sequence ID" value="SMP46096.1"/>
    <property type="molecule type" value="Genomic_DNA"/>
</dbReference>
<proteinExistence type="predicted"/>
<accession>A0ABY1PSV1</accession>
<comment type="caution">
    <text evidence="2">The sequence shown here is derived from an EMBL/GenBank/DDBJ whole genome shotgun (WGS) entry which is preliminary data.</text>
</comment>
<protein>
    <recommendedName>
        <fullName evidence="4">Transmembrane protein</fullName>
    </recommendedName>
</protein>
<evidence type="ECO:0000313" key="2">
    <source>
        <dbReference type="EMBL" id="SMP46096.1"/>
    </source>
</evidence>
<sequence length="81" mass="8855">MIYFICWAVFIGALIVSTIVVAMMGNKSSRPATETAPVAMNEAFDEEEFVAEEMDEAVADSAEEFGEPGGDDFAEFENEFS</sequence>
<keyword evidence="3" id="KW-1185">Reference proteome</keyword>
<evidence type="ECO:0000256" key="1">
    <source>
        <dbReference type="SAM" id="MobiDB-lite"/>
    </source>
</evidence>
<dbReference type="Proteomes" id="UP001158067">
    <property type="component" value="Unassembled WGS sequence"/>
</dbReference>
<evidence type="ECO:0000313" key="3">
    <source>
        <dbReference type="Proteomes" id="UP001158067"/>
    </source>
</evidence>
<feature type="region of interest" description="Disordered" evidence="1">
    <location>
        <begin position="62"/>
        <end position="81"/>
    </location>
</feature>
<name>A0ABY1PSV1_9BACT</name>
<evidence type="ECO:0008006" key="4">
    <source>
        <dbReference type="Google" id="ProtNLM"/>
    </source>
</evidence>
<reference evidence="2 3" key="1">
    <citation type="submission" date="2017-05" db="EMBL/GenBank/DDBJ databases">
        <authorList>
            <person name="Varghese N."/>
            <person name="Submissions S."/>
        </authorList>
    </citation>
    <scope>NUCLEOTIDE SEQUENCE [LARGE SCALE GENOMIC DNA]</scope>
    <source>
        <strain evidence="2 3">DSM 25457</strain>
    </source>
</reference>
<gene>
    <name evidence="2" type="ORF">SAMN06265222_10259</name>
</gene>